<dbReference type="EMBL" id="JAOPHQ010004218">
    <property type="protein sequence ID" value="KAK0140333.1"/>
    <property type="molecule type" value="Genomic_DNA"/>
</dbReference>
<reference evidence="2" key="1">
    <citation type="journal article" date="2023" name="Front. Mar. Sci.">
        <title>A new Merluccius polli reference genome to investigate the effects of global change in West African waters.</title>
        <authorList>
            <person name="Mateo J.L."/>
            <person name="Blanco-Fernandez C."/>
            <person name="Garcia-Vazquez E."/>
            <person name="Machado-Schiaffino G."/>
        </authorList>
    </citation>
    <scope>NUCLEOTIDE SEQUENCE</scope>
    <source>
        <strain evidence="2">C29</strain>
        <tissue evidence="2">Fin</tissue>
    </source>
</reference>
<dbReference type="Proteomes" id="UP001174136">
    <property type="component" value="Unassembled WGS sequence"/>
</dbReference>
<dbReference type="InterPro" id="IPR036871">
    <property type="entry name" value="PX_dom_sf"/>
</dbReference>
<protein>
    <submittedName>
        <fullName evidence="2">Sorting nexin-3</fullName>
    </submittedName>
</protein>
<organism evidence="2 3">
    <name type="scientific">Merluccius polli</name>
    <name type="common">Benguela hake</name>
    <name type="synonym">Merluccius cadenati</name>
    <dbReference type="NCBI Taxonomy" id="89951"/>
    <lineage>
        <taxon>Eukaryota</taxon>
        <taxon>Metazoa</taxon>
        <taxon>Chordata</taxon>
        <taxon>Craniata</taxon>
        <taxon>Vertebrata</taxon>
        <taxon>Euteleostomi</taxon>
        <taxon>Actinopterygii</taxon>
        <taxon>Neopterygii</taxon>
        <taxon>Teleostei</taxon>
        <taxon>Neoteleostei</taxon>
        <taxon>Acanthomorphata</taxon>
        <taxon>Zeiogadaria</taxon>
        <taxon>Gadariae</taxon>
        <taxon>Gadiformes</taxon>
        <taxon>Gadoidei</taxon>
        <taxon>Merlucciidae</taxon>
        <taxon>Merluccius</taxon>
    </lineage>
</organism>
<evidence type="ECO:0000313" key="3">
    <source>
        <dbReference type="Proteomes" id="UP001174136"/>
    </source>
</evidence>
<feature type="compositionally biased region" description="Pro residues" evidence="1">
    <location>
        <begin position="99"/>
        <end position="110"/>
    </location>
</feature>
<proteinExistence type="predicted"/>
<keyword evidence="3" id="KW-1185">Reference proteome</keyword>
<gene>
    <name evidence="2" type="primary">Snx3_0</name>
    <name evidence="2" type="ORF">N1851_022710</name>
</gene>
<name>A0AA47MHB1_MERPO</name>
<accession>A0AA47MHB1</accession>
<feature type="region of interest" description="Disordered" evidence="1">
    <location>
        <begin position="61"/>
        <end position="121"/>
    </location>
</feature>
<evidence type="ECO:0000313" key="2">
    <source>
        <dbReference type="EMBL" id="KAK0140333.1"/>
    </source>
</evidence>
<feature type="compositionally biased region" description="Low complexity" evidence="1">
    <location>
        <begin position="111"/>
        <end position="121"/>
    </location>
</feature>
<dbReference type="Gene3D" id="3.30.1520.10">
    <property type="entry name" value="Phox-like domain"/>
    <property type="match status" value="1"/>
</dbReference>
<evidence type="ECO:0000256" key="1">
    <source>
        <dbReference type="SAM" id="MobiDB-lite"/>
    </source>
</evidence>
<dbReference type="AlphaFoldDB" id="A0AA47MHB1"/>
<sequence length="130" mass="14654">MTGIFDDSIIEERRRVWSNFSTKWAGHPLAQNERCLHMFLQDESVDKNLHPVQNQTSLGRHAWMWTRASPPHNPQKPNALQPDRSLLDHKHLNHLHSPAPGPPPPPPPPTTTTTASSNSHPSLLCSFLLV</sequence>
<dbReference type="GO" id="GO:0035091">
    <property type="term" value="F:phosphatidylinositol binding"/>
    <property type="evidence" value="ECO:0007669"/>
    <property type="project" value="InterPro"/>
</dbReference>
<comment type="caution">
    <text evidence="2">The sequence shown here is derived from an EMBL/GenBank/DDBJ whole genome shotgun (WGS) entry which is preliminary data.</text>
</comment>